<dbReference type="Proteomes" id="UP000029120">
    <property type="component" value="Unassembled WGS sequence"/>
</dbReference>
<accession>A0A087G158</accession>
<name>A0A087G158_ARAAL</name>
<feature type="non-terminal residue" evidence="2">
    <location>
        <position position="1"/>
    </location>
</feature>
<proteinExistence type="predicted"/>
<organism evidence="2 3">
    <name type="scientific">Arabis alpina</name>
    <name type="common">Alpine rock-cress</name>
    <dbReference type="NCBI Taxonomy" id="50452"/>
    <lineage>
        <taxon>Eukaryota</taxon>
        <taxon>Viridiplantae</taxon>
        <taxon>Streptophyta</taxon>
        <taxon>Embryophyta</taxon>
        <taxon>Tracheophyta</taxon>
        <taxon>Spermatophyta</taxon>
        <taxon>Magnoliopsida</taxon>
        <taxon>eudicotyledons</taxon>
        <taxon>Gunneridae</taxon>
        <taxon>Pentapetalae</taxon>
        <taxon>rosids</taxon>
        <taxon>malvids</taxon>
        <taxon>Brassicales</taxon>
        <taxon>Brassicaceae</taxon>
        <taxon>Arabideae</taxon>
        <taxon>Arabis</taxon>
    </lineage>
</organism>
<dbReference type="AlphaFoldDB" id="A0A087G158"/>
<feature type="compositionally biased region" description="Basic and acidic residues" evidence="1">
    <location>
        <begin position="31"/>
        <end position="42"/>
    </location>
</feature>
<sequence>KSPEPKSANQEGDSAPETDEKGEADQLMLHSDNKPMDMKQGEQESENGLNKQCESTKAEGQSTDAEQQQVKEESMKMVSDNSPGDD</sequence>
<feature type="compositionally biased region" description="Polar residues" evidence="1">
    <location>
        <begin position="46"/>
        <end position="68"/>
    </location>
</feature>
<dbReference type="eggNOG" id="KOG0383">
    <property type="taxonomic scope" value="Eukaryota"/>
</dbReference>
<dbReference type="EMBL" id="KL977289">
    <property type="protein sequence ID" value="KFK23610.1"/>
    <property type="molecule type" value="Genomic_DNA"/>
</dbReference>
<keyword evidence="3" id="KW-1185">Reference proteome</keyword>
<feature type="region of interest" description="Disordered" evidence="1">
    <location>
        <begin position="1"/>
        <end position="86"/>
    </location>
</feature>
<evidence type="ECO:0000256" key="1">
    <source>
        <dbReference type="SAM" id="MobiDB-lite"/>
    </source>
</evidence>
<protein>
    <submittedName>
        <fullName evidence="2">Uncharacterized protein</fullName>
    </submittedName>
</protein>
<gene>
    <name evidence="2" type="ORF">AALP_AAs39207U000100</name>
</gene>
<reference evidence="3" key="1">
    <citation type="journal article" date="2015" name="Nat. Plants">
        <title>Genome expansion of Arabis alpina linked with retrotransposition and reduced symmetric DNA methylation.</title>
        <authorList>
            <person name="Willing E.M."/>
            <person name="Rawat V."/>
            <person name="Mandakova T."/>
            <person name="Maumus F."/>
            <person name="James G.V."/>
            <person name="Nordstroem K.J."/>
            <person name="Becker C."/>
            <person name="Warthmann N."/>
            <person name="Chica C."/>
            <person name="Szarzynska B."/>
            <person name="Zytnicki M."/>
            <person name="Albani M.C."/>
            <person name="Kiefer C."/>
            <person name="Bergonzi S."/>
            <person name="Castaings L."/>
            <person name="Mateos J.L."/>
            <person name="Berns M.C."/>
            <person name="Bujdoso N."/>
            <person name="Piofczyk T."/>
            <person name="de Lorenzo L."/>
            <person name="Barrero-Sicilia C."/>
            <person name="Mateos I."/>
            <person name="Piednoel M."/>
            <person name="Hagmann J."/>
            <person name="Chen-Min-Tao R."/>
            <person name="Iglesias-Fernandez R."/>
            <person name="Schuster S.C."/>
            <person name="Alonso-Blanco C."/>
            <person name="Roudier F."/>
            <person name="Carbonero P."/>
            <person name="Paz-Ares J."/>
            <person name="Davis S.J."/>
            <person name="Pecinka A."/>
            <person name="Quesneville H."/>
            <person name="Colot V."/>
            <person name="Lysak M.A."/>
            <person name="Weigel D."/>
            <person name="Coupland G."/>
            <person name="Schneeberger K."/>
        </authorList>
    </citation>
    <scope>NUCLEOTIDE SEQUENCE [LARGE SCALE GENOMIC DNA]</scope>
    <source>
        <strain evidence="3">cv. Pajares</strain>
    </source>
</reference>
<dbReference type="Gramene" id="KFK23610">
    <property type="protein sequence ID" value="KFK23610"/>
    <property type="gene ID" value="AALP_AAs39207U000100"/>
</dbReference>
<evidence type="ECO:0000313" key="2">
    <source>
        <dbReference type="EMBL" id="KFK23610.1"/>
    </source>
</evidence>
<evidence type="ECO:0000313" key="3">
    <source>
        <dbReference type="Proteomes" id="UP000029120"/>
    </source>
</evidence>